<evidence type="ECO:0000259" key="7">
    <source>
        <dbReference type="PROSITE" id="PS50045"/>
    </source>
</evidence>
<dbReference type="Pfam" id="PF00158">
    <property type="entry name" value="Sigma54_activat"/>
    <property type="match status" value="1"/>
</dbReference>
<accession>K4LF56</accession>
<dbReference type="SUPFAM" id="SSF46689">
    <property type="entry name" value="Homeodomain-like"/>
    <property type="match status" value="1"/>
</dbReference>
<organism evidence="8 9">
    <name type="scientific">Thermacetogenium phaeum (strain ATCC BAA-254 / DSM 26808 / PB)</name>
    <dbReference type="NCBI Taxonomy" id="1089553"/>
    <lineage>
        <taxon>Bacteria</taxon>
        <taxon>Bacillati</taxon>
        <taxon>Bacillota</taxon>
        <taxon>Clostridia</taxon>
        <taxon>Thermoanaerobacterales</taxon>
        <taxon>Thermoanaerobacteraceae</taxon>
        <taxon>Thermacetogenium</taxon>
    </lineage>
</organism>
<name>K4LF56_THEPS</name>
<keyword evidence="4" id="KW-0238">DNA-binding</keyword>
<evidence type="ECO:0000256" key="2">
    <source>
        <dbReference type="ARBA" id="ARBA00022840"/>
    </source>
</evidence>
<evidence type="ECO:0000256" key="3">
    <source>
        <dbReference type="ARBA" id="ARBA00023015"/>
    </source>
</evidence>
<dbReference type="InterPro" id="IPR029016">
    <property type="entry name" value="GAF-like_dom_sf"/>
</dbReference>
<dbReference type="GO" id="GO:0006355">
    <property type="term" value="P:regulation of DNA-templated transcription"/>
    <property type="evidence" value="ECO:0007669"/>
    <property type="project" value="InterPro"/>
</dbReference>
<keyword evidence="9" id="KW-1185">Reference proteome</keyword>
<dbReference type="Proteomes" id="UP000000467">
    <property type="component" value="Chromosome"/>
</dbReference>
<dbReference type="InterPro" id="IPR009057">
    <property type="entry name" value="Homeodomain-like_sf"/>
</dbReference>
<dbReference type="PROSITE" id="PS50045">
    <property type="entry name" value="SIGMA54_INTERACT_4"/>
    <property type="match status" value="1"/>
</dbReference>
<dbReference type="AlphaFoldDB" id="K4LF56"/>
<dbReference type="Gene3D" id="3.30.450.40">
    <property type="match status" value="1"/>
</dbReference>
<dbReference type="CDD" id="cd00009">
    <property type="entry name" value="AAA"/>
    <property type="match status" value="1"/>
</dbReference>
<evidence type="ECO:0000313" key="9">
    <source>
        <dbReference type="Proteomes" id="UP000000467"/>
    </source>
</evidence>
<dbReference type="InterPro" id="IPR058031">
    <property type="entry name" value="AAA_lid_NorR"/>
</dbReference>
<dbReference type="PANTHER" id="PTHR32071:SF57">
    <property type="entry name" value="C4-DICARBOXYLATE TRANSPORT TRANSCRIPTIONAL REGULATORY PROTEIN DCTD"/>
    <property type="match status" value="1"/>
</dbReference>
<keyword evidence="5" id="KW-0010">Activator</keyword>
<dbReference type="HOGENOM" id="CLU_000445_8_12_9"/>
<feature type="domain" description="Sigma-54 factor interaction" evidence="7">
    <location>
        <begin position="339"/>
        <end position="569"/>
    </location>
</feature>
<keyword evidence="6" id="KW-0804">Transcription</keyword>
<dbReference type="GO" id="GO:0005524">
    <property type="term" value="F:ATP binding"/>
    <property type="evidence" value="ECO:0007669"/>
    <property type="project" value="UniProtKB-KW"/>
</dbReference>
<keyword evidence="1" id="KW-0547">Nucleotide-binding</keyword>
<dbReference type="PANTHER" id="PTHR32071">
    <property type="entry name" value="TRANSCRIPTIONAL REGULATORY PROTEIN"/>
    <property type="match status" value="1"/>
</dbReference>
<dbReference type="InterPro" id="IPR025662">
    <property type="entry name" value="Sigma_54_int_dom_ATP-bd_1"/>
</dbReference>
<proteinExistence type="predicted"/>
<dbReference type="PROSITE" id="PS00688">
    <property type="entry name" value="SIGMA54_INTERACT_3"/>
    <property type="match status" value="1"/>
</dbReference>
<dbReference type="Gene3D" id="1.10.8.60">
    <property type="match status" value="1"/>
</dbReference>
<dbReference type="eggNOG" id="COG3284">
    <property type="taxonomic scope" value="Bacteria"/>
</dbReference>
<protein>
    <submittedName>
        <fullName evidence="8">Signal-transduction and transcriptional-control protein Stc</fullName>
    </submittedName>
</protein>
<dbReference type="InterPro" id="IPR027417">
    <property type="entry name" value="P-loop_NTPase"/>
</dbReference>
<keyword evidence="3" id="KW-0805">Transcription regulation</keyword>
<evidence type="ECO:0000256" key="1">
    <source>
        <dbReference type="ARBA" id="ARBA00022741"/>
    </source>
</evidence>
<dbReference type="InterPro" id="IPR003593">
    <property type="entry name" value="AAA+_ATPase"/>
</dbReference>
<evidence type="ECO:0000256" key="5">
    <source>
        <dbReference type="ARBA" id="ARBA00023159"/>
    </source>
</evidence>
<dbReference type="FunFam" id="1.10.8.60:FF:000014">
    <property type="entry name" value="DNA-binding transcriptional regulator NtrC"/>
    <property type="match status" value="1"/>
</dbReference>
<keyword evidence="2" id="KW-0067">ATP-binding</keyword>
<dbReference type="Gene3D" id="3.40.50.300">
    <property type="entry name" value="P-loop containing nucleotide triphosphate hydrolases"/>
    <property type="match status" value="1"/>
</dbReference>
<dbReference type="PROSITE" id="PS00676">
    <property type="entry name" value="SIGMA54_INTERACT_2"/>
    <property type="match status" value="1"/>
</dbReference>
<dbReference type="PROSITE" id="PS00675">
    <property type="entry name" value="SIGMA54_INTERACT_1"/>
    <property type="match status" value="1"/>
</dbReference>
<gene>
    <name evidence="8" type="primary">stc</name>
    <name evidence="8" type="ordered locus">Tph_c03780</name>
</gene>
<evidence type="ECO:0000256" key="4">
    <source>
        <dbReference type="ARBA" id="ARBA00023125"/>
    </source>
</evidence>
<dbReference type="Gene3D" id="1.10.10.60">
    <property type="entry name" value="Homeodomain-like"/>
    <property type="match status" value="1"/>
</dbReference>
<dbReference type="FunFam" id="3.40.50.300:FF:000006">
    <property type="entry name" value="DNA-binding transcriptional regulator NtrC"/>
    <property type="match status" value="1"/>
</dbReference>
<evidence type="ECO:0000256" key="6">
    <source>
        <dbReference type="ARBA" id="ARBA00023163"/>
    </source>
</evidence>
<dbReference type="RefSeq" id="WP_015049543.1">
    <property type="nucleotide sequence ID" value="NC_018870.1"/>
</dbReference>
<dbReference type="InterPro" id="IPR025943">
    <property type="entry name" value="Sigma_54_int_dom_ATP-bd_2"/>
</dbReference>
<dbReference type="KEGG" id="tpz:Tph_c03780"/>
<sequence length="640" mass="71000">MIILDSGYRQYELDQSDIVNVWRRFIDGGNEKSSLLPSTLLSSWKRCFELKVDPLMSDLDLTVVGDFAKRIETKEWLLNLAASHIAKYYKLAEQSDFVFAILDEDGVILDLIGEQNRVRRLEEEYSITHGVPINERTTGTTATYLSLLSNKSVQTVGAEHYIRRFHHITDSAAPIRDARGNIIGALSMSAQNIEYAHPHTLGMVTSIADSIAVHLRRQEVEKNQELFEGSLDEVVDNLCARGLLQIDEWGRAERVSRPLAELLGLPPERLVGLPADVVARLGAEKIPFRGRQAGRRMIAAPDGSRKPGKVAGAIISDREVPEKKGKSRKARNRFGFEDIVGRSRQLLKAVDLAKKIANSTSAVLLLGESGTGKELFARAIHNSSPMSEGPFVSVNCAAIPRELVGTELFGYEEGAFTGAKKGGNVGKFELANNGTLFLDEIGEMPLEIQGYLLRALEEKAITRIGGNCSIPVNVRVIAATNRRLREDALAGHFRLDLFFRLNVFTISLPPLRERPDDIPLLVDHFISKFSAASGKNVLGVTPAAMEALRRYRWPGNVRELSNVIERAVFLSESQYIDVSDLPEEIVGCDGEDGVLTVKDYERIKISELLSKFKGNKTRVAATLGISRASLYRRLKEYGMM</sequence>
<reference evidence="8 9" key="1">
    <citation type="journal article" date="2012" name="BMC Genomics">
        <title>Genome-guided analysis of physiological and morphological traits of the fermentative acetate oxidizer Thermacetogenium phaeum.</title>
        <authorList>
            <person name="Oehler D."/>
            <person name="Poehlein A."/>
            <person name="Leimbach A."/>
            <person name="Muller N."/>
            <person name="Daniel R."/>
            <person name="Gottschalk G."/>
            <person name="Schink B."/>
        </authorList>
    </citation>
    <scope>NUCLEOTIDE SEQUENCE [LARGE SCALE GENOMIC DNA]</scope>
    <source>
        <strain evidence="9">ATCC BAA-254 / DSM 26808 / PB</strain>
    </source>
</reference>
<dbReference type="InterPro" id="IPR025944">
    <property type="entry name" value="Sigma_54_int_dom_CS"/>
</dbReference>
<dbReference type="Pfam" id="PF25601">
    <property type="entry name" value="AAA_lid_14"/>
    <property type="match status" value="1"/>
</dbReference>
<dbReference type="InterPro" id="IPR002078">
    <property type="entry name" value="Sigma_54_int"/>
</dbReference>
<dbReference type="SMART" id="SM00382">
    <property type="entry name" value="AAA"/>
    <property type="match status" value="1"/>
</dbReference>
<dbReference type="InterPro" id="IPR002197">
    <property type="entry name" value="HTH_Fis"/>
</dbReference>
<dbReference type="EMBL" id="CP003732">
    <property type="protein sequence ID" value="AFV10625.1"/>
    <property type="molecule type" value="Genomic_DNA"/>
</dbReference>
<dbReference type="PRINTS" id="PR01590">
    <property type="entry name" value="HTHFIS"/>
</dbReference>
<dbReference type="SUPFAM" id="SSF52540">
    <property type="entry name" value="P-loop containing nucleoside triphosphate hydrolases"/>
    <property type="match status" value="1"/>
</dbReference>
<dbReference type="OrthoDB" id="9803970at2"/>
<evidence type="ECO:0000313" key="8">
    <source>
        <dbReference type="EMBL" id="AFV10625.1"/>
    </source>
</evidence>
<dbReference type="Pfam" id="PF02954">
    <property type="entry name" value="HTH_8"/>
    <property type="match status" value="1"/>
</dbReference>
<dbReference type="GO" id="GO:0043565">
    <property type="term" value="F:sequence-specific DNA binding"/>
    <property type="evidence" value="ECO:0007669"/>
    <property type="project" value="InterPro"/>
</dbReference>